<dbReference type="EMBL" id="CP008949">
    <property type="protein sequence ID" value="AII10816.1"/>
    <property type="molecule type" value="Genomic_DNA"/>
</dbReference>
<dbReference type="AlphaFoldDB" id="A0A076EYG3"/>
<accession>A0A076EYG3</accession>
<evidence type="ECO:0000313" key="2">
    <source>
        <dbReference type="Proteomes" id="UP000028488"/>
    </source>
</evidence>
<name>A0A076EYG3_RHOOP</name>
<organism evidence="1 2">
    <name type="scientific">Rhodococcus opacus</name>
    <name type="common">Nocardia opaca</name>
    <dbReference type="NCBI Taxonomy" id="37919"/>
    <lineage>
        <taxon>Bacteria</taxon>
        <taxon>Bacillati</taxon>
        <taxon>Actinomycetota</taxon>
        <taxon>Actinomycetes</taxon>
        <taxon>Mycobacteriales</taxon>
        <taxon>Nocardiaceae</taxon>
        <taxon>Rhodococcus</taxon>
    </lineage>
</organism>
<dbReference type="RefSeq" id="WP_128643098.1">
    <property type="nucleotide sequence ID" value="NZ_CP008949.1"/>
</dbReference>
<protein>
    <submittedName>
        <fullName evidence="1">Uncharacterized protein</fullName>
    </submittedName>
</protein>
<evidence type="ECO:0000313" key="1">
    <source>
        <dbReference type="EMBL" id="AII10816.1"/>
    </source>
</evidence>
<reference evidence="1 2" key="1">
    <citation type="submission" date="2014-07" db="EMBL/GenBank/DDBJ databases">
        <title>Genome Sequence of Rhodococcus opacus Strain R7, a Biodegrader of Mono- and Polycyclic Aromatic Hydrocarbons.</title>
        <authorList>
            <person name="Di Gennaro P."/>
            <person name="Zampolli J."/>
            <person name="Presti I."/>
            <person name="Cappelletti M."/>
            <person name="D'Ursi P."/>
            <person name="Orro A."/>
            <person name="Mezzelani A."/>
            <person name="Milanesi L."/>
        </authorList>
    </citation>
    <scope>NUCLEOTIDE SEQUENCE [LARGE SCALE GENOMIC DNA]</scope>
    <source>
        <strain evidence="1 2">R7</strain>
        <plasmid evidence="1">pPDG2</plasmid>
    </source>
</reference>
<gene>
    <name evidence="1" type="ORF">EP51_42335</name>
</gene>
<dbReference type="Proteomes" id="UP000028488">
    <property type="component" value="Plasmid pPDG2"/>
</dbReference>
<keyword evidence="1" id="KW-0614">Plasmid</keyword>
<proteinExistence type="predicted"/>
<geneLocation type="plasmid" evidence="1 2">
    <name>pPDG2</name>
</geneLocation>
<sequence>MSRPAVDIELANRARTELAHAIRDFLRERTAVDSPLFDVSAKMVYGNYASARSLPLLMDLVNAKATPEQVGERLKTVGVQLGLVMNGIGWVYTLGRIQQYLDAGWPEKNVTIADDERAAEVFTWWARIVQSSRNDGHLIPGYGGASPILTTLTEDTVRDLAAAASARGPITDPATLRRAVAELDMYEFVTHAEARDGIHHHGPYPLGDGRVMLVKEFTDLQGRYMPSVTDEHRLDVSRIVIALVLRDVDIRFDIFAVYAEPENYLDQAEAVQILAGDELEPITIEQLGTIAASSVHAQRKYFLTMAGWDDQTKVTHAASQYANDFHALMLLAGYTHDEIRDLFITPFEKNAEEFFDRATGPDRMRIFEHVIGDHEPISPDFQE</sequence>